<comment type="similarity">
    <text evidence="1">Belongs to the short-chain dehydrogenases/reductases (SDR) family.</text>
</comment>
<organism evidence="4 5">
    <name type="scientific">Pseudonocardia broussonetiae</name>
    <dbReference type="NCBI Taxonomy" id="2736640"/>
    <lineage>
        <taxon>Bacteria</taxon>
        <taxon>Bacillati</taxon>
        <taxon>Actinomycetota</taxon>
        <taxon>Actinomycetes</taxon>
        <taxon>Pseudonocardiales</taxon>
        <taxon>Pseudonocardiaceae</taxon>
        <taxon>Pseudonocardia</taxon>
    </lineage>
</organism>
<dbReference type="SUPFAM" id="SSF51735">
    <property type="entry name" value="NAD(P)-binding Rossmann-fold domains"/>
    <property type="match status" value="1"/>
</dbReference>
<dbReference type="PANTHER" id="PTHR44196">
    <property type="entry name" value="DEHYDROGENASE/REDUCTASE SDR FAMILY MEMBER 7B"/>
    <property type="match status" value="1"/>
</dbReference>
<proteinExistence type="inferred from homology"/>
<evidence type="ECO:0000313" key="4">
    <source>
        <dbReference type="EMBL" id="QJY46063.1"/>
    </source>
</evidence>
<dbReference type="RefSeq" id="WP_172156905.1">
    <property type="nucleotide sequence ID" value="NZ_CP053564.1"/>
</dbReference>
<dbReference type="InterPro" id="IPR036291">
    <property type="entry name" value="NAD(P)-bd_dom_sf"/>
</dbReference>
<evidence type="ECO:0000256" key="2">
    <source>
        <dbReference type="ARBA" id="ARBA00023002"/>
    </source>
</evidence>
<dbReference type="GO" id="GO:0016491">
    <property type="term" value="F:oxidoreductase activity"/>
    <property type="evidence" value="ECO:0007669"/>
    <property type="project" value="UniProtKB-KW"/>
</dbReference>
<evidence type="ECO:0000313" key="5">
    <source>
        <dbReference type="Proteomes" id="UP000505377"/>
    </source>
</evidence>
<dbReference type="PANTHER" id="PTHR44196:SF1">
    <property type="entry name" value="DEHYDROGENASE_REDUCTASE SDR FAMILY MEMBER 7B"/>
    <property type="match status" value="1"/>
</dbReference>
<dbReference type="AlphaFoldDB" id="A0A6M6JG14"/>
<dbReference type="KEGG" id="pbro:HOP40_09815"/>
<keyword evidence="2" id="KW-0560">Oxidoreductase</keyword>
<evidence type="ECO:0000259" key="3">
    <source>
        <dbReference type="SMART" id="SM00822"/>
    </source>
</evidence>
<sequence>MTDFPFRNRRGSAVITGAGSGIGAATALELARRGSDLALVDRDPAGLERTAEQARALGTEVSTHPIDITDTDAVAALPALVEEHHRGAHILVNCAGVSLMGSFEQLTLDEFRWLLDVNLWGTIAITKAFLPLLSAQPAAHISNLSSGYGLVAPAGRTPYATSKFAVRGFTETLTHELEDTGVSVSVVHPGGIKTRIALTARVAAAAPPEVAAAAAQAQTDQYRTTPETAARAIVDGIARRKGRVLIGNDVRLLDVLARVTPAHYWTLLRRRLSGATTTSRTPV</sequence>
<dbReference type="GO" id="GO:0016020">
    <property type="term" value="C:membrane"/>
    <property type="evidence" value="ECO:0007669"/>
    <property type="project" value="TreeGrafter"/>
</dbReference>
<dbReference type="EMBL" id="CP053564">
    <property type="protein sequence ID" value="QJY46063.1"/>
    <property type="molecule type" value="Genomic_DNA"/>
</dbReference>
<gene>
    <name evidence="4" type="ORF">HOP40_09815</name>
</gene>
<keyword evidence="5" id="KW-1185">Reference proteome</keyword>
<dbReference type="InterPro" id="IPR002347">
    <property type="entry name" value="SDR_fam"/>
</dbReference>
<dbReference type="Gene3D" id="3.40.50.720">
    <property type="entry name" value="NAD(P)-binding Rossmann-like Domain"/>
    <property type="match status" value="1"/>
</dbReference>
<accession>A0A6M6JG14</accession>
<name>A0A6M6JG14_9PSEU</name>
<dbReference type="SMART" id="SM00822">
    <property type="entry name" value="PKS_KR"/>
    <property type="match status" value="1"/>
</dbReference>
<dbReference type="Proteomes" id="UP000505377">
    <property type="component" value="Chromosome"/>
</dbReference>
<dbReference type="CDD" id="cd05233">
    <property type="entry name" value="SDR_c"/>
    <property type="match status" value="1"/>
</dbReference>
<evidence type="ECO:0000256" key="1">
    <source>
        <dbReference type="ARBA" id="ARBA00006484"/>
    </source>
</evidence>
<dbReference type="PRINTS" id="PR00081">
    <property type="entry name" value="GDHRDH"/>
</dbReference>
<dbReference type="Pfam" id="PF00106">
    <property type="entry name" value="adh_short"/>
    <property type="match status" value="1"/>
</dbReference>
<dbReference type="InterPro" id="IPR057326">
    <property type="entry name" value="KR_dom"/>
</dbReference>
<reference evidence="4 5" key="1">
    <citation type="submission" date="2020-05" db="EMBL/GenBank/DDBJ databases">
        <authorList>
            <person name="Mo P."/>
        </authorList>
    </citation>
    <scope>NUCLEOTIDE SEQUENCE [LARGE SCALE GENOMIC DNA]</scope>
    <source>
        <strain evidence="4 5">Gen01</strain>
    </source>
</reference>
<protein>
    <submittedName>
        <fullName evidence="4">SDR family oxidoreductase</fullName>
    </submittedName>
</protein>
<feature type="domain" description="Ketoreductase" evidence="3">
    <location>
        <begin position="11"/>
        <end position="195"/>
    </location>
</feature>